<dbReference type="GO" id="GO:0010181">
    <property type="term" value="F:FMN binding"/>
    <property type="evidence" value="ECO:0007669"/>
    <property type="project" value="InterPro"/>
</dbReference>
<dbReference type="Proteomes" id="UP000193920">
    <property type="component" value="Unassembled WGS sequence"/>
</dbReference>
<feature type="binding site" evidence="8">
    <location>
        <position position="288"/>
    </location>
    <ligand>
        <name>glyoxylate</name>
        <dbReference type="ChEBI" id="CHEBI:36655"/>
    </ligand>
</feature>
<feature type="binding site" evidence="8">
    <location>
        <position position="28"/>
    </location>
    <ligand>
        <name>glyoxylate</name>
        <dbReference type="ChEBI" id="CHEBI:36655"/>
    </ligand>
</feature>
<evidence type="ECO:0000256" key="4">
    <source>
        <dbReference type="ARBA" id="ARBA00023002"/>
    </source>
</evidence>
<dbReference type="GO" id="GO:0005737">
    <property type="term" value="C:cytoplasm"/>
    <property type="evidence" value="ECO:0007669"/>
    <property type="project" value="UniProtKB-ARBA"/>
</dbReference>
<dbReference type="PIRSF" id="PIRSF000138">
    <property type="entry name" value="Al-hdrx_acd_dh"/>
    <property type="match status" value="1"/>
</dbReference>
<sequence>MAEKLNPMNLDDFHNYSKKHLPKIVYNYYAHGANNNESVAENLNSYLKYRIRPRVMRDVSKINTSVKIFGHILPIPVGISPVAMQNMAHFTGEIGMAKGASMAHTLMIVSNFCTSNIEDIARQNPNAFLMLHIYLQDIDIIKNMIRTAEKCNFKGIVLTMNSADDGKYNSDGENNYQLLKSFKKRNVREVEEDDDNNKNHNNNDDDARSIITNISSATIHAIPLSESINENLNQDIELDSHITWNTIKELKSLTRLPIIIKDILTEEDAKLAVENGADGIIVSNDDSRQSVCTTLEALPVVAKAVNKRIPVFLDGGIRRGSDIFKAIALGADAVFVGRPAIWALNAMGADGVKKMMDILTDEFRLTMAIAGCTRVDQISPKHIQHKMTYKSKL</sequence>
<evidence type="ECO:0000313" key="12">
    <source>
        <dbReference type="Proteomes" id="UP000193920"/>
    </source>
</evidence>
<feature type="binding site" evidence="8">
    <location>
        <position position="159"/>
    </location>
    <ligand>
        <name>FMN</name>
        <dbReference type="ChEBI" id="CHEBI:58210"/>
    </ligand>
</feature>
<dbReference type="InterPro" id="IPR012133">
    <property type="entry name" value="Alpha-hydoxy_acid_DH_FMN"/>
</dbReference>
<dbReference type="InterPro" id="IPR013785">
    <property type="entry name" value="Aldolase_TIM"/>
</dbReference>
<evidence type="ECO:0000256" key="6">
    <source>
        <dbReference type="ARBA" id="ARBA00073420"/>
    </source>
</evidence>
<dbReference type="AlphaFoldDB" id="A0A1Y2DI72"/>
<dbReference type="EMBL" id="MCOG01000065">
    <property type="protein sequence ID" value="ORY58939.1"/>
    <property type="molecule type" value="Genomic_DNA"/>
</dbReference>
<feature type="binding site" evidence="8">
    <location>
        <begin position="337"/>
        <end position="338"/>
    </location>
    <ligand>
        <name>FMN</name>
        <dbReference type="ChEBI" id="CHEBI:58210"/>
    </ligand>
</feature>
<feature type="binding site" evidence="8">
    <location>
        <position position="134"/>
    </location>
    <ligand>
        <name>glyoxylate</name>
        <dbReference type="ChEBI" id="CHEBI:36655"/>
    </ligand>
</feature>
<keyword evidence="3 8" id="KW-0288">FMN</keyword>
<comment type="similarity">
    <text evidence="5">Belongs to the FMN-dependent alpha-hydroxy acid dehydrogenase family.</text>
</comment>
<reference evidence="11 12" key="1">
    <citation type="submission" date="2016-08" db="EMBL/GenBank/DDBJ databases">
        <title>A Parts List for Fungal Cellulosomes Revealed by Comparative Genomics.</title>
        <authorList>
            <consortium name="DOE Joint Genome Institute"/>
            <person name="Haitjema C.H."/>
            <person name="Gilmore S.P."/>
            <person name="Henske J.K."/>
            <person name="Solomon K.V."/>
            <person name="De Groot R."/>
            <person name="Kuo A."/>
            <person name="Mondo S.J."/>
            <person name="Salamov A.A."/>
            <person name="Labutti K."/>
            <person name="Zhao Z."/>
            <person name="Chiniquy J."/>
            <person name="Barry K."/>
            <person name="Brewer H.M."/>
            <person name="Purvine S.O."/>
            <person name="Wright A.T."/>
            <person name="Boxma B."/>
            <person name="Van Alen T."/>
            <person name="Hackstein J.H."/>
            <person name="Baker S.E."/>
            <person name="Grigoriev I.V."/>
            <person name="O'Malley M.A."/>
        </authorList>
    </citation>
    <scope>NUCLEOTIDE SEQUENCE [LARGE SCALE GENOMIC DNA]</scope>
    <source>
        <strain evidence="11 12">G1</strain>
    </source>
</reference>
<feature type="binding site" evidence="8">
    <location>
        <position position="283"/>
    </location>
    <ligand>
        <name>FMN</name>
        <dbReference type="ChEBI" id="CHEBI:58210"/>
    </ligand>
</feature>
<dbReference type="InterPro" id="IPR000262">
    <property type="entry name" value="FMN-dep_DH"/>
</dbReference>
<accession>A0A1Y2DI72</accession>
<feature type="binding site" evidence="8">
    <location>
        <begin position="81"/>
        <end position="83"/>
    </location>
    <ligand>
        <name>FMN</name>
        <dbReference type="ChEBI" id="CHEBI:58210"/>
    </ligand>
</feature>
<dbReference type="Pfam" id="PF01070">
    <property type="entry name" value="FMN_dh"/>
    <property type="match status" value="1"/>
</dbReference>
<evidence type="ECO:0000256" key="1">
    <source>
        <dbReference type="ARBA" id="ARBA00001917"/>
    </source>
</evidence>
<dbReference type="PANTHER" id="PTHR10578">
    <property type="entry name" value="S -2-HYDROXY-ACID OXIDASE-RELATED"/>
    <property type="match status" value="1"/>
</dbReference>
<feature type="region of interest" description="Disordered" evidence="9">
    <location>
        <begin position="187"/>
        <end position="207"/>
    </location>
</feature>
<evidence type="ECO:0000259" key="10">
    <source>
        <dbReference type="PROSITE" id="PS51349"/>
    </source>
</evidence>
<gene>
    <name evidence="11" type="ORF">LY90DRAFT_381370</name>
</gene>
<proteinExistence type="inferred from homology"/>
<organism evidence="11 12">
    <name type="scientific">Neocallimastix californiae</name>
    <dbReference type="NCBI Taxonomy" id="1754190"/>
    <lineage>
        <taxon>Eukaryota</taxon>
        <taxon>Fungi</taxon>
        <taxon>Fungi incertae sedis</taxon>
        <taxon>Chytridiomycota</taxon>
        <taxon>Chytridiomycota incertae sedis</taxon>
        <taxon>Neocallimastigomycetes</taxon>
        <taxon>Neocallimastigales</taxon>
        <taxon>Neocallimastigaceae</taxon>
        <taxon>Neocallimastix</taxon>
    </lineage>
</organism>
<dbReference type="InterPro" id="IPR037396">
    <property type="entry name" value="FMN_HAD"/>
</dbReference>
<keyword evidence="12" id="KW-1185">Reference proteome</keyword>
<evidence type="ECO:0000313" key="11">
    <source>
        <dbReference type="EMBL" id="ORY58939.1"/>
    </source>
</evidence>
<keyword evidence="2 8" id="KW-0285">Flavoprotein</keyword>
<protein>
    <recommendedName>
        <fullName evidence="6">Oxidase FUB9</fullName>
    </recommendedName>
    <alternativeName>
        <fullName evidence="7">Fusaric acid biosynthesis protein 9</fullName>
    </alternativeName>
</protein>
<dbReference type="OrthoDB" id="1925334at2759"/>
<dbReference type="SUPFAM" id="SSF51395">
    <property type="entry name" value="FMN-linked oxidoreductases"/>
    <property type="match status" value="1"/>
</dbReference>
<dbReference type="STRING" id="1754190.A0A1Y2DI72"/>
<feature type="binding site" evidence="8">
    <location>
        <position position="110"/>
    </location>
    <ligand>
        <name>FMN</name>
        <dbReference type="ChEBI" id="CHEBI:58210"/>
    </ligand>
</feature>
<dbReference type="CDD" id="cd02809">
    <property type="entry name" value="alpha_hydroxyacid_oxid_FMN"/>
    <property type="match status" value="1"/>
</dbReference>
<dbReference type="Gene3D" id="3.20.20.70">
    <property type="entry name" value="Aldolase class I"/>
    <property type="match status" value="1"/>
</dbReference>
<dbReference type="SMR" id="A0A1Y2DI72"/>
<dbReference type="PANTHER" id="PTHR10578:SF107">
    <property type="entry name" value="2-HYDROXYACID OXIDASE 1"/>
    <property type="match status" value="1"/>
</dbReference>
<evidence type="ECO:0000256" key="3">
    <source>
        <dbReference type="ARBA" id="ARBA00022643"/>
    </source>
</evidence>
<feature type="binding site" evidence="8">
    <location>
        <begin position="314"/>
        <end position="318"/>
    </location>
    <ligand>
        <name>FMN</name>
        <dbReference type="ChEBI" id="CHEBI:58210"/>
    </ligand>
</feature>
<name>A0A1Y2DI72_9FUNG</name>
<feature type="domain" description="FMN hydroxy acid dehydrogenase" evidence="10">
    <location>
        <begin position="2"/>
        <end position="388"/>
    </location>
</feature>
<keyword evidence="4" id="KW-0560">Oxidoreductase</keyword>
<comment type="cofactor">
    <cofactor evidence="1">
        <name>FMN</name>
        <dbReference type="ChEBI" id="CHEBI:58210"/>
    </cofactor>
</comment>
<dbReference type="PROSITE" id="PS51349">
    <property type="entry name" value="FMN_HYDROXY_ACID_DH_2"/>
    <property type="match status" value="1"/>
</dbReference>
<evidence type="ECO:0000256" key="5">
    <source>
        <dbReference type="ARBA" id="ARBA00024042"/>
    </source>
</evidence>
<dbReference type="GO" id="GO:0016491">
    <property type="term" value="F:oxidoreductase activity"/>
    <property type="evidence" value="ECO:0007669"/>
    <property type="project" value="UniProtKB-KW"/>
</dbReference>
<evidence type="ECO:0000256" key="9">
    <source>
        <dbReference type="SAM" id="MobiDB-lite"/>
    </source>
</evidence>
<evidence type="ECO:0000256" key="7">
    <source>
        <dbReference type="ARBA" id="ARBA00083297"/>
    </source>
</evidence>
<feature type="binding site" evidence="8">
    <location>
        <position position="261"/>
    </location>
    <ligand>
        <name>FMN</name>
        <dbReference type="ChEBI" id="CHEBI:58210"/>
    </ligand>
</feature>
<evidence type="ECO:0000256" key="8">
    <source>
        <dbReference type="PIRSR" id="PIRSR000138-2"/>
    </source>
</evidence>
<comment type="caution">
    <text evidence="11">The sequence shown here is derived from an EMBL/GenBank/DDBJ whole genome shotgun (WGS) entry which is preliminary data.</text>
</comment>
<dbReference type="FunFam" id="3.20.20.70:FF:000056">
    <property type="entry name" value="hydroxyacid oxidase 2"/>
    <property type="match status" value="1"/>
</dbReference>
<feature type="compositionally biased region" description="Basic and acidic residues" evidence="9">
    <location>
        <begin position="196"/>
        <end position="207"/>
    </location>
</feature>
<evidence type="ECO:0000256" key="2">
    <source>
        <dbReference type="ARBA" id="ARBA00022630"/>
    </source>
</evidence>